<dbReference type="InterPro" id="IPR008984">
    <property type="entry name" value="SMAD_FHA_dom_sf"/>
</dbReference>
<dbReference type="SUPFAM" id="SSF55781">
    <property type="entry name" value="GAF domain-like"/>
    <property type="match status" value="1"/>
</dbReference>
<dbReference type="Gene3D" id="3.30.450.40">
    <property type="match status" value="1"/>
</dbReference>
<accession>A0A7C2P2H3</accession>
<dbReference type="PROSITE" id="PS50006">
    <property type="entry name" value="FHA_DOMAIN"/>
    <property type="match status" value="1"/>
</dbReference>
<evidence type="ECO:0000256" key="2">
    <source>
        <dbReference type="ARBA" id="ARBA00022840"/>
    </source>
</evidence>
<dbReference type="Pfam" id="PF25601">
    <property type="entry name" value="AAA_lid_14"/>
    <property type="match status" value="1"/>
</dbReference>
<dbReference type="Gene3D" id="2.60.200.20">
    <property type="match status" value="1"/>
</dbReference>
<dbReference type="Pfam" id="PF00498">
    <property type="entry name" value="FHA"/>
    <property type="match status" value="1"/>
</dbReference>
<dbReference type="Pfam" id="PF00158">
    <property type="entry name" value="Sigma54_activat"/>
    <property type="match status" value="1"/>
</dbReference>
<evidence type="ECO:0000259" key="7">
    <source>
        <dbReference type="PROSITE" id="PS50006"/>
    </source>
</evidence>
<reference evidence="9" key="1">
    <citation type="journal article" date="2020" name="mSystems">
        <title>Genome- and Community-Level Interaction Insights into Carbon Utilization and Element Cycling Functions of Hydrothermarchaeota in Hydrothermal Sediment.</title>
        <authorList>
            <person name="Zhou Z."/>
            <person name="Liu Y."/>
            <person name="Xu W."/>
            <person name="Pan J."/>
            <person name="Luo Z.H."/>
            <person name="Li M."/>
        </authorList>
    </citation>
    <scope>NUCLEOTIDE SEQUENCE [LARGE SCALE GENOMIC DNA]</scope>
    <source>
        <strain evidence="9">SpSt-339</strain>
    </source>
</reference>
<dbReference type="PROSITE" id="PS00675">
    <property type="entry name" value="SIGMA54_INTERACT_1"/>
    <property type="match status" value="1"/>
</dbReference>
<comment type="caution">
    <text evidence="9">The sequence shown here is derived from an EMBL/GenBank/DDBJ whole genome shotgun (WGS) entry which is preliminary data.</text>
</comment>
<dbReference type="GO" id="GO:0043565">
    <property type="term" value="F:sequence-specific DNA binding"/>
    <property type="evidence" value="ECO:0007669"/>
    <property type="project" value="InterPro"/>
</dbReference>
<dbReference type="InterPro" id="IPR058031">
    <property type="entry name" value="AAA_lid_NorR"/>
</dbReference>
<evidence type="ECO:0000256" key="4">
    <source>
        <dbReference type="ARBA" id="ARBA00023125"/>
    </source>
</evidence>
<dbReference type="CDD" id="cd00009">
    <property type="entry name" value="AAA"/>
    <property type="match status" value="1"/>
</dbReference>
<dbReference type="GO" id="GO:0006355">
    <property type="term" value="P:regulation of DNA-templated transcription"/>
    <property type="evidence" value="ECO:0007669"/>
    <property type="project" value="InterPro"/>
</dbReference>
<keyword evidence="3" id="KW-0805">Transcription regulation</keyword>
<evidence type="ECO:0000256" key="1">
    <source>
        <dbReference type="ARBA" id="ARBA00022741"/>
    </source>
</evidence>
<dbReference type="SMART" id="SM00382">
    <property type="entry name" value="AAA"/>
    <property type="match status" value="1"/>
</dbReference>
<dbReference type="PROSITE" id="PS00688">
    <property type="entry name" value="SIGMA54_INTERACT_3"/>
    <property type="match status" value="1"/>
</dbReference>
<proteinExistence type="predicted"/>
<protein>
    <submittedName>
        <fullName evidence="9">FHA domain-containing protein</fullName>
    </submittedName>
</protein>
<dbReference type="Pfam" id="PF13185">
    <property type="entry name" value="GAF_2"/>
    <property type="match status" value="1"/>
</dbReference>
<dbReference type="InterPro" id="IPR003018">
    <property type="entry name" value="GAF"/>
</dbReference>
<dbReference type="InterPro" id="IPR025662">
    <property type="entry name" value="Sigma_54_int_dom_ATP-bd_1"/>
</dbReference>
<dbReference type="PANTHER" id="PTHR32071:SF57">
    <property type="entry name" value="C4-DICARBOXYLATE TRANSPORT TRANSCRIPTIONAL REGULATORY PROTEIN DCTD"/>
    <property type="match status" value="1"/>
</dbReference>
<keyword evidence="2" id="KW-0067">ATP-binding</keyword>
<keyword evidence="4" id="KW-0238">DNA-binding</keyword>
<dbReference type="Pfam" id="PF02954">
    <property type="entry name" value="HTH_8"/>
    <property type="match status" value="1"/>
</dbReference>
<feature type="domain" description="Sigma-54 factor interaction" evidence="8">
    <location>
        <begin position="357"/>
        <end position="586"/>
    </location>
</feature>
<dbReference type="InterPro" id="IPR009057">
    <property type="entry name" value="Homeodomain-like_sf"/>
</dbReference>
<dbReference type="InterPro" id="IPR002197">
    <property type="entry name" value="HTH_Fis"/>
</dbReference>
<name>A0A7C2P2H3_9PLAN</name>
<dbReference type="FunFam" id="3.40.50.300:FF:000006">
    <property type="entry name" value="DNA-binding transcriptional regulator NtrC"/>
    <property type="match status" value="1"/>
</dbReference>
<dbReference type="SUPFAM" id="SSF49879">
    <property type="entry name" value="SMAD/FHA domain"/>
    <property type="match status" value="1"/>
</dbReference>
<evidence type="ECO:0000256" key="6">
    <source>
        <dbReference type="SAM" id="Coils"/>
    </source>
</evidence>
<dbReference type="Gene3D" id="1.10.8.60">
    <property type="match status" value="1"/>
</dbReference>
<evidence type="ECO:0000256" key="3">
    <source>
        <dbReference type="ARBA" id="ARBA00023015"/>
    </source>
</evidence>
<feature type="coiled-coil region" evidence="6">
    <location>
        <begin position="330"/>
        <end position="357"/>
    </location>
</feature>
<dbReference type="SMART" id="SM00240">
    <property type="entry name" value="FHA"/>
    <property type="match status" value="1"/>
</dbReference>
<dbReference type="CDD" id="cd00060">
    <property type="entry name" value="FHA"/>
    <property type="match status" value="1"/>
</dbReference>
<dbReference type="InterPro" id="IPR029016">
    <property type="entry name" value="GAF-like_dom_sf"/>
</dbReference>
<dbReference type="PRINTS" id="PR01590">
    <property type="entry name" value="HTHFIS"/>
</dbReference>
<dbReference type="PANTHER" id="PTHR32071">
    <property type="entry name" value="TRANSCRIPTIONAL REGULATORY PROTEIN"/>
    <property type="match status" value="1"/>
</dbReference>
<dbReference type="InterPro" id="IPR000253">
    <property type="entry name" value="FHA_dom"/>
</dbReference>
<dbReference type="PROSITE" id="PS50045">
    <property type="entry name" value="SIGMA54_INTERACT_4"/>
    <property type="match status" value="1"/>
</dbReference>
<keyword evidence="5" id="KW-0804">Transcription</keyword>
<dbReference type="InterPro" id="IPR003593">
    <property type="entry name" value="AAA+_ATPase"/>
</dbReference>
<feature type="domain" description="FHA" evidence="7">
    <location>
        <begin position="42"/>
        <end position="91"/>
    </location>
</feature>
<dbReference type="InterPro" id="IPR002078">
    <property type="entry name" value="Sigma_54_int"/>
</dbReference>
<dbReference type="Gene3D" id="3.40.50.300">
    <property type="entry name" value="P-loop containing nucleotide triphosphate hydrolases"/>
    <property type="match status" value="1"/>
</dbReference>
<dbReference type="SUPFAM" id="SSF52540">
    <property type="entry name" value="P-loop containing nucleoside triphosphate hydrolases"/>
    <property type="match status" value="1"/>
</dbReference>
<gene>
    <name evidence="9" type="ORF">ENQ76_05105</name>
</gene>
<evidence type="ECO:0000259" key="8">
    <source>
        <dbReference type="PROSITE" id="PS50045"/>
    </source>
</evidence>
<dbReference type="GO" id="GO:0005524">
    <property type="term" value="F:ATP binding"/>
    <property type="evidence" value="ECO:0007669"/>
    <property type="project" value="UniProtKB-KW"/>
</dbReference>
<evidence type="ECO:0000313" key="9">
    <source>
        <dbReference type="EMBL" id="HEN14833.1"/>
    </source>
</evidence>
<evidence type="ECO:0000256" key="5">
    <source>
        <dbReference type="ARBA" id="ARBA00023163"/>
    </source>
</evidence>
<organism evidence="9">
    <name type="scientific">Schlesneria paludicola</name>
    <dbReference type="NCBI Taxonomy" id="360056"/>
    <lineage>
        <taxon>Bacteria</taxon>
        <taxon>Pseudomonadati</taxon>
        <taxon>Planctomycetota</taxon>
        <taxon>Planctomycetia</taxon>
        <taxon>Planctomycetales</taxon>
        <taxon>Planctomycetaceae</taxon>
        <taxon>Schlesneria</taxon>
    </lineage>
</organism>
<keyword evidence="1" id="KW-0547">Nucleotide-binding</keyword>
<dbReference type="EMBL" id="DSOK01000152">
    <property type="protein sequence ID" value="HEN14833.1"/>
    <property type="molecule type" value="Genomic_DNA"/>
</dbReference>
<keyword evidence="6" id="KW-0175">Coiled coil</keyword>
<dbReference type="SUPFAM" id="SSF46689">
    <property type="entry name" value="Homeodomain-like"/>
    <property type="match status" value="1"/>
</dbReference>
<dbReference type="Gene3D" id="1.10.10.60">
    <property type="entry name" value="Homeodomain-like"/>
    <property type="match status" value="1"/>
</dbReference>
<dbReference type="SMART" id="SM00065">
    <property type="entry name" value="GAF"/>
    <property type="match status" value="1"/>
</dbReference>
<dbReference type="AlphaFoldDB" id="A0A7C2P2H3"/>
<sequence length="674" mass="74270">MTAGGAPADVTPCEVATPEAYLVVKTGPMEGRRFKLTAGQITTIGRAPTNRVAVPDEVCSRNHCEVFQSGGRWLVRDLDSRNGTRVQGQYIDGDCVLQPGQTIQLGSTVLCFTNDPDAVEEPAGRDPLEADTASEMAVMDGHQPEILHRTRQTRYQSAEAHIRDRLGRDLARLYRLANNMATATRVNELADIVLDGLLASTPADIGAVLLAPPTKSGSSALPPLELVVFKSRTEMPYQRVSDSLSRLALTGRDAILARDLQTDSELKTESVSDICAQSVICAPLRSPEHLLGLIHLYSTDPDRPLEPEDLEFTLAVADQFAAACENLQQRERLAQGLARVETENQTLREQLRVETELVGDSEAMQRLRDKIGRIAPTDATVLIRGESGVGKELVARAIHLNSMRKGGPFVTMNCAALSESLLESELFGHERGSFTGAVNRKIGKFEQAHQGTIFLDEVGEMTPAIQAKFLRVLEGHPFERVGGGTQVEVDVRVVAATNRALESAVEAGEFRKDLYFRLQVVELEVQPLRERRSDIPILAEFFLDRFCQRLGRPNVSFTPAALEALKRYDWPGNVRELQNTVERALILTHGPKIGPTDIQLSALGTASEESAANEQTVEVFRPVSLEFIEREHILAMLDWTGGNKSQAAQLLGIERSTLDRKLKRYEFERKRGDG</sequence>
<dbReference type="InterPro" id="IPR027417">
    <property type="entry name" value="P-loop_NTPase"/>
</dbReference>
<dbReference type="InterPro" id="IPR025944">
    <property type="entry name" value="Sigma_54_int_dom_CS"/>
</dbReference>